<comment type="caution">
    <text evidence="2">The sequence shown here is derived from an EMBL/GenBank/DDBJ whole genome shotgun (WGS) entry which is preliminary data.</text>
</comment>
<evidence type="ECO:0000256" key="1">
    <source>
        <dbReference type="SAM" id="MobiDB-lite"/>
    </source>
</evidence>
<reference evidence="2" key="1">
    <citation type="submission" date="2020-06" db="EMBL/GenBank/DDBJ databases">
        <authorList>
            <person name="Li T."/>
            <person name="Hu X."/>
            <person name="Zhang T."/>
            <person name="Song X."/>
            <person name="Zhang H."/>
            <person name="Dai N."/>
            <person name="Sheng W."/>
            <person name="Hou X."/>
            <person name="Wei L."/>
        </authorList>
    </citation>
    <scope>NUCLEOTIDE SEQUENCE</scope>
    <source>
        <strain evidence="2">KEN1</strain>
        <tissue evidence="2">Leaf</tissue>
    </source>
</reference>
<feature type="compositionally biased region" description="Basic and acidic residues" evidence="1">
    <location>
        <begin position="46"/>
        <end position="57"/>
    </location>
</feature>
<feature type="region of interest" description="Disordered" evidence="1">
    <location>
        <begin position="14"/>
        <end position="66"/>
    </location>
</feature>
<name>A0AAW2T8T6_9LAMI</name>
<accession>A0AAW2T8T6</accession>
<dbReference type="AlphaFoldDB" id="A0AAW2T8T6"/>
<proteinExistence type="predicted"/>
<sequence length="66" mass="6681">MGVLVGDDGFYLSEPEAGFGGSGGDLRELARQRGLGAEEEQGDGFGAKEKKGGRMADGEFGGWGGG</sequence>
<organism evidence="2">
    <name type="scientific">Sesamum latifolium</name>
    <dbReference type="NCBI Taxonomy" id="2727402"/>
    <lineage>
        <taxon>Eukaryota</taxon>
        <taxon>Viridiplantae</taxon>
        <taxon>Streptophyta</taxon>
        <taxon>Embryophyta</taxon>
        <taxon>Tracheophyta</taxon>
        <taxon>Spermatophyta</taxon>
        <taxon>Magnoliopsida</taxon>
        <taxon>eudicotyledons</taxon>
        <taxon>Gunneridae</taxon>
        <taxon>Pentapetalae</taxon>
        <taxon>asterids</taxon>
        <taxon>lamiids</taxon>
        <taxon>Lamiales</taxon>
        <taxon>Pedaliaceae</taxon>
        <taxon>Sesamum</taxon>
    </lineage>
</organism>
<dbReference type="EMBL" id="JACGWN010000015">
    <property type="protein sequence ID" value="KAL0400967.1"/>
    <property type="molecule type" value="Genomic_DNA"/>
</dbReference>
<reference evidence="2" key="2">
    <citation type="journal article" date="2024" name="Plant">
        <title>Genomic evolution and insights into agronomic trait innovations of Sesamum species.</title>
        <authorList>
            <person name="Miao H."/>
            <person name="Wang L."/>
            <person name="Qu L."/>
            <person name="Liu H."/>
            <person name="Sun Y."/>
            <person name="Le M."/>
            <person name="Wang Q."/>
            <person name="Wei S."/>
            <person name="Zheng Y."/>
            <person name="Lin W."/>
            <person name="Duan Y."/>
            <person name="Cao H."/>
            <person name="Xiong S."/>
            <person name="Wang X."/>
            <person name="Wei L."/>
            <person name="Li C."/>
            <person name="Ma Q."/>
            <person name="Ju M."/>
            <person name="Zhao R."/>
            <person name="Li G."/>
            <person name="Mu C."/>
            <person name="Tian Q."/>
            <person name="Mei H."/>
            <person name="Zhang T."/>
            <person name="Gao T."/>
            <person name="Zhang H."/>
        </authorList>
    </citation>
    <scope>NUCLEOTIDE SEQUENCE</scope>
    <source>
        <strain evidence="2">KEN1</strain>
    </source>
</reference>
<protein>
    <submittedName>
        <fullName evidence="2">Uncharacterized protein</fullName>
    </submittedName>
</protein>
<gene>
    <name evidence="2" type="ORF">Slati_4126600</name>
</gene>
<evidence type="ECO:0000313" key="2">
    <source>
        <dbReference type="EMBL" id="KAL0400967.1"/>
    </source>
</evidence>